<gene>
    <name evidence="2" type="ORF">MBAV_002035</name>
</gene>
<accession>A0A0F3GVA2</accession>
<evidence type="ECO:0000313" key="3">
    <source>
        <dbReference type="Proteomes" id="UP000033423"/>
    </source>
</evidence>
<sequence length="229" mass="26690">MNVIDKVIAWLQAEIDKLKRLKKTQGAQDNASEIDIVQSLYVKLRADYDNLVNNYTSLQDNHMLVTKQLSRLRIGIENFKELNTGLRKASETKRMTIDRLQEELRSAQSQHDSCVARLQGELESARDENTMLQRKLIDREAYIAQLQLGSYNTEHQPPMAKSDDVPAKLKGKFDPLWYDEYQRRNKGRTPKDKDYLSLRAFAREKGVDNHTIRRGFKRVEHDRGQDNNT</sequence>
<feature type="coiled-coil region" evidence="1">
    <location>
        <begin position="90"/>
        <end position="135"/>
    </location>
</feature>
<name>A0A0F3GVA2_9BACT</name>
<proteinExistence type="predicted"/>
<evidence type="ECO:0000313" key="2">
    <source>
        <dbReference type="EMBL" id="KJU85782.1"/>
    </source>
</evidence>
<dbReference type="Gene3D" id="1.10.287.1490">
    <property type="match status" value="1"/>
</dbReference>
<evidence type="ECO:0000256" key="1">
    <source>
        <dbReference type="SAM" id="Coils"/>
    </source>
</evidence>
<reference evidence="2 3" key="1">
    <citation type="submission" date="2015-02" db="EMBL/GenBank/DDBJ databases">
        <title>Single-cell genomics of uncultivated deep-branching MTB reveals a conserved set of magnetosome genes.</title>
        <authorList>
            <person name="Kolinko S."/>
            <person name="Richter M."/>
            <person name="Glockner F.O."/>
            <person name="Brachmann A."/>
            <person name="Schuler D."/>
        </authorList>
    </citation>
    <scope>NUCLEOTIDE SEQUENCE [LARGE SCALE GENOMIC DNA]</scope>
    <source>
        <strain evidence="2">TM-1</strain>
    </source>
</reference>
<dbReference type="AlphaFoldDB" id="A0A0F3GVA2"/>
<organism evidence="2 3">
    <name type="scientific">Candidatus Magnetobacterium bavaricum</name>
    <dbReference type="NCBI Taxonomy" id="29290"/>
    <lineage>
        <taxon>Bacteria</taxon>
        <taxon>Pseudomonadati</taxon>
        <taxon>Nitrospirota</taxon>
        <taxon>Thermodesulfovibrionia</taxon>
        <taxon>Thermodesulfovibrionales</taxon>
        <taxon>Candidatus Magnetobacteriaceae</taxon>
        <taxon>Candidatus Magnetobacterium</taxon>
    </lineage>
</organism>
<protein>
    <submittedName>
        <fullName evidence="2">Uncharacterized protein</fullName>
    </submittedName>
</protein>
<dbReference type="EMBL" id="LACI01000864">
    <property type="protein sequence ID" value="KJU85782.1"/>
    <property type="molecule type" value="Genomic_DNA"/>
</dbReference>
<comment type="caution">
    <text evidence="2">The sequence shown here is derived from an EMBL/GenBank/DDBJ whole genome shotgun (WGS) entry which is preliminary data.</text>
</comment>
<keyword evidence="1" id="KW-0175">Coiled coil</keyword>
<keyword evidence="3" id="KW-1185">Reference proteome</keyword>
<dbReference type="Proteomes" id="UP000033423">
    <property type="component" value="Unassembled WGS sequence"/>
</dbReference>